<dbReference type="AlphaFoldDB" id="A0AAD3XPX8"/>
<proteinExistence type="predicted"/>
<sequence length="66" mass="7368">MESLDFIEYEARKVWEFGKVEAFHEVSGVWISPWPSGALELNPPRKLGVPINGDPMDCSATIGEAY</sequence>
<keyword evidence="2" id="KW-1185">Reference proteome</keyword>
<dbReference type="EMBL" id="BSYO01000012">
    <property type="protein sequence ID" value="GMH12374.1"/>
    <property type="molecule type" value="Genomic_DNA"/>
</dbReference>
<organism evidence="1 2">
    <name type="scientific">Nepenthes gracilis</name>
    <name type="common">Slender pitcher plant</name>
    <dbReference type="NCBI Taxonomy" id="150966"/>
    <lineage>
        <taxon>Eukaryota</taxon>
        <taxon>Viridiplantae</taxon>
        <taxon>Streptophyta</taxon>
        <taxon>Embryophyta</taxon>
        <taxon>Tracheophyta</taxon>
        <taxon>Spermatophyta</taxon>
        <taxon>Magnoliopsida</taxon>
        <taxon>eudicotyledons</taxon>
        <taxon>Gunneridae</taxon>
        <taxon>Pentapetalae</taxon>
        <taxon>Caryophyllales</taxon>
        <taxon>Nepenthaceae</taxon>
        <taxon>Nepenthes</taxon>
    </lineage>
</organism>
<evidence type="ECO:0000313" key="2">
    <source>
        <dbReference type="Proteomes" id="UP001279734"/>
    </source>
</evidence>
<evidence type="ECO:0000313" key="1">
    <source>
        <dbReference type="EMBL" id="GMH12374.1"/>
    </source>
</evidence>
<dbReference type="Proteomes" id="UP001279734">
    <property type="component" value="Unassembled WGS sequence"/>
</dbReference>
<accession>A0AAD3XPX8</accession>
<name>A0AAD3XPX8_NEPGR</name>
<reference evidence="1" key="1">
    <citation type="submission" date="2023-05" db="EMBL/GenBank/DDBJ databases">
        <title>Nepenthes gracilis genome sequencing.</title>
        <authorList>
            <person name="Fukushima K."/>
        </authorList>
    </citation>
    <scope>NUCLEOTIDE SEQUENCE</scope>
    <source>
        <strain evidence="1">SING2019-196</strain>
    </source>
</reference>
<comment type="caution">
    <text evidence="1">The sequence shown here is derived from an EMBL/GenBank/DDBJ whole genome shotgun (WGS) entry which is preliminary data.</text>
</comment>
<gene>
    <name evidence="1" type="ORF">Nepgr_014215</name>
</gene>
<protein>
    <submittedName>
        <fullName evidence="1">Uncharacterized protein</fullName>
    </submittedName>
</protein>